<accession>A0ABV3FIM6</accession>
<dbReference type="EMBL" id="JBFAIH010000031">
    <property type="protein sequence ID" value="MEV0367487.1"/>
    <property type="molecule type" value="Genomic_DNA"/>
</dbReference>
<evidence type="ECO:0000313" key="1">
    <source>
        <dbReference type="EMBL" id="MEV0367487.1"/>
    </source>
</evidence>
<dbReference type="RefSeq" id="WP_357987103.1">
    <property type="nucleotide sequence ID" value="NZ_JBFAIH010000031.1"/>
</dbReference>
<gene>
    <name evidence="1" type="ORF">AB0H72_32860</name>
</gene>
<protein>
    <submittedName>
        <fullName evidence="1">Uncharacterized protein</fullName>
    </submittedName>
</protein>
<comment type="caution">
    <text evidence="1">The sequence shown here is derived from an EMBL/GenBank/DDBJ whole genome shotgun (WGS) entry which is preliminary data.</text>
</comment>
<evidence type="ECO:0000313" key="2">
    <source>
        <dbReference type="Proteomes" id="UP001551658"/>
    </source>
</evidence>
<reference evidence="1 2" key="1">
    <citation type="submission" date="2024-06" db="EMBL/GenBank/DDBJ databases">
        <title>The Natural Products Discovery Center: Release of the First 8490 Sequenced Strains for Exploring Actinobacteria Biosynthetic Diversity.</title>
        <authorList>
            <person name="Kalkreuter E."/>
            <person name="Kautsar S.A."/>
            <person name="Yang D."/>
            <person name="Bader C.D."/>
            <person name="Teijaro C.N."/>
            <person name="Fluegel L."/>
            <person name="Davis C.M."/>
            <person name="Simpson J.R."/>
            <person name="Lauterbach L."/>
            <person name="Steele A.D."/>
            <person name="Gui C."/>
            <person name="Meng S."/>
            <person name="Li G."/>
            <person name="Viehrig K."/>
            <person name="Ye F."/>
            <person name="Su P."/>
            <person name="Kiefer A.F."/>
            <person name="Nichols A."/>
            <person name="Cepeda A.J."/>
            <person name="Yan W."/>
            <person name="Fan B."/>
            <person name="Jiang Y."/>
            <person name="Adhikari A."/>
            <person name="Zheng C.-J."/>
            <person name="Schuster L."/>
            <person name="Cowan T.M."/>
            <person name="Smanski M.J."/>
            <person name="Chevrette M.G."/>
            <person name="De Carvalho L.P.S."/>
            <person name="Shen B."/>
        </authorList>
    </citation>
    <scope>NUCLEOTIDE SEQUENCE [LARGE SCALE GENOMIC DNA]</scope>
    <source>
        <strain evidence="1 2">NPDC050671</strain>
    </source>
</reference>
<keyword evidence="2" id="KW-1185">Reference proteome</keyword>
<name>A0ABV3FIM6_9NOCA</name>
<proteinExistence type="predicted"/>
<sequence length="165" mass="18183">MITDNPATCDCRRRPWVTIAMLGGLYATRDDGIRLVKCPDSNHCLKGAPVIHGHLAQHWRNMEYPKCKWEGIRVTDSMPCHCGGWPWVRAETLKLYVNEMLAPGRPLKSVGCPGCRNSLVDVERSRIAVHTRHAGEPCAWSGIYVAVGNEVPPLGLKAPTSLATS</sequence>
<organism evidence="1 2">
    <name type="scientific">Nocardia fusca</name>
    <dbReference type="NCBI Taxonomy" id="941183"/>
    <lineage>
        <taxon>Bacteria</taxon>
        <taxon>Bacillati</taxon>
        <taxon>Actinomycetota</taxon>
        <taxon>Actinomycetes</taxon>
        <taxon>Mycobacteriales</taxon>
        <taxon>Nocardiaceae</taxon>
        <taxon>Nocardia</taxon>
    </lineage>
</organism>
<dbReference type="Proteomes" id="UP001551658">
    <property type="component" value="Unassembled WGS sequence"/>
</dbReference>